<keyword evidence="3" id="KW-0479">Metal-binding</keyword>
<feature type="region of interest" description="Interaction with DNA" evidence="10">
    <location>
        <begin position="166"/>
        <end position="171"/>
    </location>
</feature>
<dbReference type="HAMAP" id="MF_00952">
    <property type="entry name" value="Topoisom_1_prok"/>
    <property type="match status" value="1"/>
</dbReference>
<dbReference type="PROSITE" id="PS00396">
    <property type="entry name" value="TOPO_IA_1"/>
    <property type="match status" value="1"/>
</dbReference>
<dbReference type="SUPFAM" id="SSF56712">
    <property type="entry name" value="Prokaryotic type I DNA topoisomerase"/>
    <property type="match status" value="1"/>
</dbReference>
<evidence type="ECO:0000259" key="11">
    <source>
        <dbReference type="PROSITE" id="PS50880"/>
    </source>
</evidence>
<keyword evidence="8 10" id="KW-0238">DNA-binding</keyword>
<evidence type="ECO:0000259" key="12">
    <source>
        <dbReference type="PROSITE" id="PS52039"/>
    </source>
</evidence>
<dbReference type="PROSITE" id="PS50880">
    <property type="entry name" value="TOPRIM"/>
    <property type="match status" value="1"/>
</dbReference>
<dbReference type="CDD" id="cd03363">
    <property type="entry name" value="TOPRIM_TopoIA_TopoI"/>
    <property type="match status" value="1"/>
</dbReference>
<dbReference type="GO" id="GO:0003917">
    <property type="term" value="F:DNA topoisomerase type I (single strand cut, ATP-independent) activity"/>
    <property type="evidence" value="ECO:0007669"/>
    <property type="project" value="UniProtKB-UniRule"/>
</dbReference>
<dbReference type="GO" id="GO:0005694">
    <property type="term" value="C:chromosome"/>
    <property type="evidence" value="ECO:0007669"/>
    <property type="project" value="InterPro"/>
</dbReference>
<evidence type="ECO:0000313" key="14">
    <source>
        <dbReference type="Proteomes" id="UP000290568"/>
    </source>
</evidence>
<accession>A0A449A2B5</accession>
<evidence type="ECO:0000256" key="3">
    <source>
        <dbReference type="ARBA" id="ARBA00022723"/>
    </source>
</evidence>
<evidence type="ECO:0000256" key="1">
    <source>
        <dbReference type="ARBA" id="ARBA00000213"/>
    </source>
</evidence>
<evidence type="ECO:0000256" key="6">
    <source>
        <dbReference type="ARBA" id="ARBA00022842"/>
    </source>
</evidence>
<dbReference type="EC" id="5.6.2.1" evidence="10"/>
<dbReference type="InterPro" id="IPR034149">
    <property type="entry name" value="TOPRIM_TopoI"/>
</dbReference>
<evidence type="ECO:0000256" key="8">
    <source>
        <dbReference type="ARBA" id="ARBA00023125"/>
    </source>
</evidence>
<evidence type="ECO:0000256" key="10">
    <source>
        <dbReference type="HAMAP-Rule" id="MF_00952"/>
    </source>
</evidence>
<dbReference type="PRINTS" id="PR00417">
    <property type="entry name" value="PRTPISMRASEI"/>
</dbReference>
<comment type="function">
    <text evidence="10">Releases the supercoiling and torsional tension of DNA, which is introduced during the DNA replication and transcription, by transiently cleaving and rejoining one strand of the DNA duplex. Introduces a single-strand break via transesterification at a target site in duplex DNA. The scissile phosphodiester is attacked by the catalytic tyrosine of the enzyme, resulting in the formation of a DNA-(5'-phosphotyrosyl)-enzyme intermediate and the expulsion of a 3'-OH DNA strand. The free DNA strand then undergoes passage around the unbroken strand, thus removing DNA supercoils. Finally, in the religation step, the DNA 3'-OH attacks the covalent intermediate to expel the active-site tyrosine and restore the DNA phosphodiester backbone.</text>
</comment>
<dbReference type="SUPFAM" id="SSF57783">
    <property type="entry name" value="Zinc beta-ribbon"/>
    <property type="match status" value="1"/>
</dbReference>
<comment type="catalytic activity">
    <reaction evidence="1 10">
        <text>ATP-independent breakage of single-stranded DNA, followed by passage and rejoining.</text>
        <dbReference type="EC" id="5.6.2.1"/>
    </reaction>
</comment>
<dbReference type="InterPro" id="IPR006171">
    <property type="entry name" value="TOPRIM_dom"/>
</dbReference>
<dbReference type="SMART" id="SM00493">
    <property type="entry name" value="TOPRIM"/>
    <property type="match status" value="1"/>
</dbReference>
<evidence type="ECO:0000256" key="2">
    <source>
        <dbReference type="ARBA" id="ARBA00009446"/>
    </source>
</evidence>
<dbReference type="GO" id="GO:0008270">
    <property type="term" value="F:zinc ion binding"/>
    <property type="evidence" value="ECO:0007669"/>
    <property type="project" value="UniProtKB-KW"/>
</dbReference>
<dbReference type="GO" id="GO:0006265">
    <property type="term" value="P:DNA topological change"/>
    <property type="evidence" value="ECO:0007669"/>
    <property type="project" value="UniProtKB-UniRule"/>
</dbReference>
<dbReference type="Gene3D" id="3.40.50.140">
    <property type="match status" value="1"/>
</dbReference>
<sequence>MKNLVIVESPNKVQTIKKYLGKDYEVLASVGHILKMKTSGQFGLGIDFENWEPEYSLDSTKKKVVEQLKKGVKEAEHVYIATDPDREGEAIGEHLVNYLKIQDKYSRLKYNEITEEAILNALKHVGKIDEALVDAQKARRMLDRIIGFRLSYLIKNKLSNSPTNPSAGRVQSIALKLVIDRERIIQAFIPEQYSKLTAILAGSKLEAFYFNPENPSEKKDWIFKQELDSLKTYFEKADKKLTVADVKSTERKVSAIQPFKQAVLYRKSPFSSAVTQIAAQKLYEGYGDGGLISYPRTDSTRLSDTFVRHGHEFIAKKWGKDYISEEIKGFSGDQNAHEAIRPTSLHLDPESAKAQFSEMTEQEYKLYKLIYETTLQALIKQPKRMSTSYTYINGEYQFRNNFSKITYDGYYVVTGIPADDIDPGFKKGDVLDVDSFVFTDHETKPIPRYNEGTLIEALDEIKVGRPSTFATTVKILKDRQYVETKEGTLWPTEFGTIVLDKLINSFPKIINEDYTAKVEEELDQISEDKLEKNTVMEDFWKRFEESYKEASETMEKTTLKVTQLDEPCPDDNGILLERFNKKGQKFIGCKNFPNCRYTRSIEGEAQKTFKRSFYKKSASK</sequence>
<dbReference type="Pfam" id="PF01396">
    <property type="entry name" value="Zn_ribbon_Top1"/>
    <property type="match status" value="1"/>
</dbReference>
<comment type="caution">
    <text evidence="10">Lacks conserved residue(s) required for the propagation of feature annotation.</text>
</comment>
<evidence type="ECO:0000313" key="13">
    <source>
        <dbReference type="EMBL" id="VEU58396.1"/>
    </source>
</evidence>
<proteinExistence type="inferred from homology"/>
<feature type="site" description="Interaction with DNA" evidence="10">
    <location>
        <position position="479"/>
    </location>
</feature>
<keyword evidence="9 10" id="KW-0413">Isomerase</keyword>
<dbReference type="SMART" id="SM00436">
    <property type="entry name" value="TOP1Bc"/>
    <property type="match status" value="1"/>
</dbReference>
<evidence type="ECO:0000256" key="9">
    <source>
        <dbReference type="ARBA" id="ARBA00023235"/>
    </source>
</evidence>
<feature type="active site" description="O-(5'-phospho-DNA)-tyrosine intermediate" evidence="10">
    <location>
        <position position="294"/>
    </location>
</feature>
<dbReference type="Gene3D" id="1.10.290.10">
    <property type="entry name" value="Topoisomerase I, domain 4"/>
    <property type="match status" value="1"/>
</dbReference>
<dbReference type="InterPro" id="IPR013497">
    <property type="entry name" value="Topo_IA_cen"/>
</dbReference>
<dbReference type="EMBL" id="LR214950">
    <property type="protein sequence ID" value="VEU58396.1"/>
    <property type="molecule type" value="Genomic_DNA"/>
</dbReference>
<organism evidence="13 14">
    <name type="scientific">Mycoplasmopsis gallinacea</name>
    <dbReference type="NCBI Taxonomy" id="29556"/>
    <lineage>
        <taxon>Bacteria</taxon>
        <taxon>Bacillati</taxon>
        <taxon>Mycoplasmatota</taxon>
        <taxon>Mycoplasmoidales</taxon>
        <taxon>Metamycoplasmataceae</taxon>
        <taxon>Mycoplasmopsis</taxon>
    </lineage>
</organism>
<keyword evidence="5" id="KW-0862">Zinc</keyword>
<dbReference type="NCBIfam" id="TIGR01051">
    <property type="entry name" value="topA_bact"/>
    <property type="match status" value="1"/>
</dbReference>
<dbReference type="Gene3D" id="2.70.20.10">
    <property type="entry name" value="Topoisomerase I, domain 3"/>
    <property type="match status" value="1"/>
</dbReference>
<feature type="site" description="Interaction with DNA" evidence="10">
    <location>
        <position position="140"/>
    </location>
</feature>
<dbReference type="InterPro" id="IPR003602">
    <property type="entry name" value="Topo_IA_DNA-bd_dom"/>
</dbReference>
<comment type="similarity">
    <text evidence="2 10">Belongs to the type IA topoisomerase family.</text>
</comment>
<evidence type="ECO:0000256" key="5">
    <source>
        <dbReference type="ARBA" id="ARBA00022833"/>
    </source>
</evidence>
<dbReference type="InterPro" id="IPR013824">
    <property type="entry name" value="Topo_IA_cen_sub1"/>
</dbReference>
<dbReference type="InterPro" id="IPR005733">
    <property type="entry name" value="TopoI_bac-type"/>
</dbReference>
<dbReference type="Pfam" id="PF01131">
    <property type="entry name" value="Topoisom_bac"/>
    <property type="match status" value="1"/>
</dbReference>
<dbReference type="InterPro" id="IPR013825">
    <property type="entry name" value="Topo_IA_cen_sub2"/>
</dbReference>
<dbReference type="SMART" id="SM00437">
    <property type="entry name" value="TOP1Ac"/>
    <property type="match status" value="1"/>
</dbReference>
<dbReference type="Pfam" id="PF01751">
    <property type="entry name" value="Toprim"/>
    <property type="match status" value="1"/>
</dbReference>
<dbReference type="InterPro" id="IPR013826">
    <property type="entry name" value="Topo_IA_cen_sub3"/>
</dbReference>
<keyword evidence="6" id="KW-0460">Magnesium</keyword>
<keyword evidence="14" id="KW-1185">Reference proteome</keyword>
<dbReference type="InterPro" id="IPR028612">
    <property type="entry name" value="Topoisom_1_IA"/>
</dbReference>
<comment type="subunit">
    <text evidence="10">Monomer.</text>
</comment>
<feature type="site" description="Interaction with DNA" evidence="10">
    <location>
        <position position="139"/>
    </location>
</feature>
<dbReference type="RefSeq" id="WP_129620076.1">
    <property type="nucleotide sequence ID" value="NZ_LR214950.1"/>
</dbReference>
<dbReference type="InterPro" id="IPR000380">
    <property type="entry name" value="Topo_IA"/>
</dbReference>
<dbReference type="AlphaFoldDB" id="A0A449A2B5"/>
<dbReference type="GO" id="GO:0003677">
    <property type="term" value="F:DNA binding"/>
    <property type="evidence" value="ECO:0007669"/>
    <property type="project" value="UniProtKB-KW"/>
</dbReference>
<dbReference type="Gene3D" id="3.30.65.10">
    <property type="entry name" value="Bacterial Topoisomerase I, domain 1"/>
    <property type="match status" value="1"/>
</dbReference>
<keyword evidence="4" id="KW-0863">Zinc-finger</keyword>
<dbReference type="Proteomes" id="UP000290568">
    <property type="component" value="Chromosome"/>
</dbReference>
<feature type="domain" description="Topo IA-type catalytic" evidence="12">
    <location>
        <begin position="129"/>
        <end position="547"/>
    </location>
</feature>
<feature type="domain" description="Toprim" evidence="11">
    <location>
        <begin position="2"/>
        <end position="113"/>
    </location>
</feature>
<gene>
    <name evidence="10 13" type="primary">topA</name>
    <name evidence="13" type="ORF">NCTC10183_00154</name>
</gene>
<feature type="site" description="Interaction with DNA" evidence="10">
    <location>
        <position position="143"/>
    </location>
</feature>
<name>A0A449A2B5_9BACT</name>
<feature type="site" description="Interaction with DNA" evidence="10">
    <location>
        <position position="296"/>
    </location>
</feature>
<dbReference type="PANTHER" id="PTHR42785">
    <property type="entry name" value="DNA TOPOISOMERASE, TYPE IA, CORE"/>
    <property type="match status" value="1"/>
</dbReference>
<feature type="site" description="Interaction with DNA" evidence="10">
    <location>
        <position position="32"/>
    </location>
</feature>
<dbReference type="CDD" id="cd00186">
    <property type="entry name" value="TOP1Ac"/>
    <property type="match status" value="1"/>
</dbReference>
<evidence type="ECO:0000256" key="4">
    <source>
        <dbReference type="ARBA" id="ARBA00022771"/>
    </source>
</evidence>
<dbReference type="Gene3D" id="1.10.460.10">
    <property type="entry name" value="Topoisomerase I, domain 2"/>
    <property type="match status" value="1"/>
</dbReference>
<dbReference type="PROSITE" id="PS52039">
    <property type="entry name" value="TOPO_IA_2"/>
    <property type="match status" value="1"/>
</dbReference>
<dbReference type="OrthoDB" id="9804262at2"/>
<dbReference type="InterPro" id="IPR013498">
    <property type="entry name" value="Topo_IA_Znf"/>
</dbReference>
<dbReference type="InterPro" id="IPR023406">
    <property type="entry name" value="Topo_IA_AS"/>
</dbReference>
<dbReference type="PANTHER" id="PTHR42785:SF1">
    <property type="entry name" value="DNA TOPOISOMERASE"/>
    <property type="match status" value="1"/>
</dbReference>
<evidence type="ECO:0000256" key="7">
    <source>
        <dbReference type="ARBA" id="ARBA00023029"/>
    </source>
</evidence>
<dbReference type="InterPro" id="IPR023405">
    <property type="entry name" value="Topo_IA_core_domain"/>
</dbReference>
<dbReference type="InterPro" id="IPR003601">
    <property type="entry name" value="Topo_IA_2"/>
</dbReference>
<keyword evidence="7 10" id="KW-0799">Topoisomerase</keyword>
<protein>
    <recommendedName>
        <fullName evidence="10">DNA topoisomerase 1</fullName>
        <ecNumber evidence="10">5.6.2.1</ecNumber>
    </recommendedName>
    <alternativeName>
        <fullName evidence="10">DNA topoisomerase I</fullName>
    </alternativeName>
</protein>
<reference evidence="13 14" key="1">
    <citation type="submission" date="2019-01" db="EMBL/GenBank/DDBJ databases">
        <authorList>
            <consortium name="Pathogen Informatics"/>
        </authorList>
    </citation>
    <scope>NUCLEOTIDE SEQUENCE [LARGE SCALE GENOMIC DNA]</scope>
    <source>
        <strain evidence="13 14">NCTC10183</strain>
    </source>
</reference>